<keyword evidence="3" id="KW-1185">Reference proteome</keyword>
<dbReference type="Proteomes" id="UP000759131">
    <property type="component" value="Unassembled WGS sequence"/>
</dbReference>
<evidence type="ECO:0000313" key="2">
    <source>
        <dbReference type="EMBL" id="CAD7626665.1"/>
    </source>
</evidence>
<evidence type="ECO:0008006" key="4">
    <source>
        <dbReference type="Google" id="ProtNLM"/>
    </source>
</evidence>
<feature type="non-terminal residue" evidence="2">
    <location>
        <position position="1"/>
    </location>
</feature>
<keyword evidence="1" id="KW-0472">Membrane</keyword>
<dbReference type="EMBL" id="OC858607">
    <property type="protein sequence ID" value="CAD7626665.1"/>
    <property type="molecule type" value="Genomic_DNA"/>
</dbReference>
<keyword evidence="1" id="KW-1133">Transmembrane helix</keyword>
<dbReference type="InterPro" id="IPR029061">
    <property type="entry name" value="THDP-binding"/>
</dbReference>
<dbReference type="SUPFAM" id="SSF52518">
    <property type="entry name" value="Thiamin diphosphate-binding fold (THDP-binding)"/>
    <property type="match status" value="1"/>
</dbReference>
<accession>A0A7R9KPH4</accession>
<dbReference type="EMBL" id="CAJPIZ010004032">
    <property type="protein sequence ID" value="CAG2107095.1"/>
    <property type="molecule type" value="Genomic_DNA"/>
</dbReference>
<feature type="transmembrane region" description="Helical" evidence="1">
    <location>
        <begin position="15"/>
        <end position="40"/>
    </location>
</feature>
<dbReference type="AlphaFoldDB" id="A0A7R9KPH4"/>
<sequence length="98" mass="11040">MDVLSSVVGMSGQSWASLFTCAAFYFMIAICVAQTFYPLFMIINMWLRRANIFYHYFHKVDEKSLRHGGELVAKVLQSHGVEHIFTLSGGHIAPILTA</sequence>
<keyword evidence="1" id="KW-0812">Transmembrane</keyword>
<name>A0A7R9KPH4_9ACAR</name>
<dbReference type="OrthoDB" id="6528022at2759"/>
<evidence type="ECO:0000256" key="1">
    <source>
        <dbReference type="SAM" id="Phobius"/>
    </source>
</evidence>
<organism evidence="2">
    <name type="scientific">Medioppia subpectinata</name>
    <dbReference type="NCBI Taxonomy" id="1979941"/>
    <lineage>
        <taxon>Eukaryota</taxon>
        <taxon>Metazoa</taxon>
        <taxon>Ecdysozoa</taxon>
        <taxon>Arthropoda</taxon>
        <taxon>Chelicerata</taxon>
        <taxon>Arachnida</taxon>
        <taxon>Acari</taxon>
        <taxon>Acariformes</taxon>
        <taxon>Sarcoptiformes</taxon>
        <taxon>Oribatida</taxon>
        <taxon>Brachypylina</taxon>
        <taxon>Oppioidea</taxon>
        <taxon>Oppiidae</taxon>
        <taxon>Medioppia</taxon>
    </lineage>
</organism>
<reference evidence="2" key="1">
    <citation type="submission" date="2020-11" db="EMBL/GenBank/DDBJ databases">
        <authorList>
            <person name="Tran Van P."/>
        </authorList>
    </citation>
    <scope>NUCLEOTIDE SEQUENCE</scope>
</reference>
<gene>
    <name evidence="2" type="ORF">OSB1V03_LOCUS7098</name>
</gene>
<proteinExistence type="predicted"/>
<protein>
    <recommendedName>
        <fullName evidence="4">Thiamine pyrophosphate enzyme N-terminal TPP-binding domain-containing protein</fullName>
    </recommendedName>
</protein>
<evidence type="ECO:0000313" key="3">
    <source>
        <dbReference type="Proteomes" id="UP000759131"/>
    </source>
</evidence>